<evidence type="ECO:0000313" key="3">
    <source>
        <dbReference type="Proteomes" id="UP000007030"/>
    </source>
</evidence>
<dbReference type="STRING" id="869210.Marky_0410"/>
<reference evidence="2 3" key="1">
    <citation type="journal article" date="2012" name="Stand. Genomic Sci.">
        <title>Complete genome sequence of the aerobic, heterotroph Marinithermus hydrothermalis type strain (T1(T)) from a deep-sea hydrothermal vent chimney.</title>
        <authorList>
            <person name="Copeland A."/>
            <person name="Gu W."/>
            <person name="Yasawong M."/>
            <person name="Lapidus A."/>
            <person name="Lucas S."/>
            <person name="Deshpande S."/>
            <person name="Pagani I."/>
            <person name="Tapia R."/>
            <person name="Cheng J.F."/>
            <person name="Goodwin L.A."/>
            <person name="Pitluck S."/>
            <person name="Liolios K."/>
            <person name="Ivanova N."/>
            <person name="Mavromatis K."/>
            <person name="Mikhailova N."/>
            <person name="Pati A."/>
            <person name="Chen A."/>
            <person name="Palaniappan K."/>
            <person name="Land M."/>
            <person name="Pan C."/>
            <person name="Brambilla E.M."/>
            <person name="Rohde M."/>
            <person name="Tindall B.J."/>
            <person name="Sikorski J."/>
            <person name="Goker M."/>
            <person name="Detter J.C."/>
            <person name="Bristow J."/>
            <person name="Eisen J.A."/>
            <person name="Markowitz V."/>
            <person name="Hugenholtz P."/>
            <person name="Kyrpides N.C."/>
            <person name="Klenk H.P."/>
            <person name="Woyke T."/>
        </authorList>
    </citation>
    <scope>NUCLEOTIDE SEQUENCE [LARGE SCALE GENOMIC DNA]</scope>
    <source>
        <strain evidence="3">DSM 14884 / JCM 11576 / T1</strain>
    </source>
</reference>
<gene>
    <name evidence="2" type="ordered locus">Marky_0410</name>
</gene>
<feature type="domain" description="VanZ-like" evidence="1">
    <location>
        <begin position="34"/>
        <end position="101"/>
    </location>
</feature>
<dbReference type="Proteomes" id="UP000007030">
    <property type="component" value="Chromosome"/>
</dbReference>
<dbReference type="EMBL" id="CP002630">
    <property type="protein sequence ID" value="AEB11162.1"/>
    <property type="molecule type" value="Genomic_DNA"/>
</dbReference>
<dbReference type="HOGENOM" id="CLU_096028_5_3_0"/>
<dbReference type="eggNOG" id="COG5652">
    <property type="taxonomic scope" value="Bacteria"/>
</dbReference>
<dbReference type="InterPro" id="IPR006976">
    <property type="entry name" value="VanZ-like"/>
</dbReference>
<dbReference type="NCBIfam" id="NF037970">
    <property type="entry name" value="vanZ_1"/>
    <property type="match status" value="1"/>
</dbReference>
<name>F2NKX3_MARHT</name>
<dbReference type="Pfam" id="PF04892">
    <property type="entry name" value="VanZ"/>
    <property type="match status" value="1"/>
</dbReference>
<evidence type="ECO:0000313" key="2">
    <source>
        <dbReference type="EMBL" id="AEB11162.1"/>
    </source>
</evidence>
<keyword evidence="3" id="KW-1185">Reference proteome</keyword>
<evidence type="ECO:0000259" key="1">
    <source>
        <dbReference type="Pfam" id="PF04892"/>
    </source>
</evidence>
<dbReference type="KEGG" id="mhd:Marky_0410"/>
<dbReference type="AlphaFoldDB" id="F2NKX3"/>
<accession>F2NKX3</accession>
<dbReference type="OrthoDB" id="291892at2"/>
<protein>
    <submittedName>
        <fullName evidence="2">VanZ family protein</fullName>
    </submittedName>
</protein>
<proteinExistence type="predicted"/>
<organism evidence="2 3">
    <name type="scientific">Marinithermus hydrothermalis (strain DSM 14884 / JCM 11576 / T1)</name>
    <dbReference type="NCBI Taxonomy" id="869210"/>
    <lineage>
        <taxon>Bacteria</taxon>
        <taxon>Thermotogati</taxon>
        <taxon>Deinococcota</taxon>
        <taxon>Deinococci</taxon>
        <taxon>Thermales</taxon>
        <taxon>Thermaceae</taxon>
        <taxon>Marinithermus</taxon>
    </lineage>
</organism>
<sequence>MRRSTYLGAALAYMALIYWVSDRPGSAVGIPAPWDKLAHALAYAGLGWLLGRGTGRAGWAWGIAAAYGVLDELHQARVPGREADLWDGVADALGAGLGVWWARPRRG</sequence>
<dbReference type="RefSeq" id="WP_013703217.1">
    <property type="nucleotide sequence ID" value="NC_015387.1"/>
</dbReference>